<evidence type="ECO:0000256" key="5">
    <source>
        <dbReference type="ARBA" id="ARBA00022475"/>
    </source>
</evidence>
<organism evidence="13 14">
    <name type="scientific">Brytella acorum</name>
    <dbReference type="NCBI Taxonomy" id="2959299"/>
    <lineage>
        <taxon>Bacteria</taxon>
        <taxon>Pseudomonadati</taxon>
        <taxon>Pseudomonadota</taxon>
        <taxon>Alphaproteobacteria</taxon>
        <taxon>Acetobacterales</taxon>
        <taxon>Acetobacteraceae</taxon>
        <taxon>Brytella</taxon>
    </lineage>
</organism>
<comment type="subcellular location">
    <subcellularLocation>
        <location evidence="3">Cell membrane</location>
        <topology evidence="3">Multi-pass membrane protein</topology>
    </subcellularLocation>
    <subcellularLocation>
        <location evidence="2">Secreted</location>
    </subcellularLocation>
</comment>
<sequence>MMPAFQPFEFCLAIFRGLVALAVTLHVLRTKRDTAAAIGWIGVVWLMPLCGGALYLMFGVNRVRRRARRVARRHRRDLRTAQRDTGTEAEGEFRRLSRMLDALTEYPLVSGNAVTCLQDGDNAYPAMLCAIAEARRSVVLCSYIFRRDEVGMAFVEALDEARARGVAVRVLVDGVGSGYFHCGIQRALRQRGIVCRRFMHSFWPWRMPFINLRNHRKILAVDGRIGFMGGLNIGAENRLRSRPRHPVADMHFQLEGPIVAQLTEIFARDWFFACGEELESEVFFPKHCAPVGSTLLRAVPSGPDNDFEKIEYAMLQGITLARESVRIVTPYFLPDERLLTVLCLAALRGVTVDIIVPSRSNHRLIDYARDATLMPFCDAGCRIWLAAPPFNHAKLMVVDRQWCFVGSANVDARSLRLNFEINMGIYSRELADSLAEFVDGLKGRRVGRADLEKLPKIVKLRNASVRLLMPYL</sequence>
<feature type="domain" description="PLD phosphodiesterase" evidence="12">
    <location>
        <begin position="387"/>
        <end position="414"/>
    </location>
</feature>
<evidence type="ECO:0000313" key="14">
    <source>
        <dbReference type="Proteomes" id="UP001176960"/>
    </source>
</evidence>
<gene>
    <name evidence="13" type="ORF">LMG32879_000414</name>
</gene>
<evidence type="ECO:0000256" key="9">
    <source>
        <dbReference type="ARBA" id="ARBA00023136"/>
    </source>
</evidence>
<keyword evidence="6" id="KW-0964">Secreted</keyword>
<dbReference type="GO" id="GO:0005576">
    <property type="term" value="C:extracellular region"/>
    <property type="evidence" value="ECO:0007669"/>
    <property type="project" value="UniProtKB-SubCell"/>
</dbReference>
<evidence type="ECO:0000256" key="8">
    <source>
        <dbReference type="ARBA" id="ARBA00022989"/>
    </source>
</evidence>
<dbReference type="AlphaFoldDB" id="A0AA35XVC0"/>
<feature type="domain" description="PLD phosphodiesterase" evidence="12">
    <location>
        <begin position="210"/>
        <end position="237"/>
    </location>
</feature>
<evidence type="ECO:0000256" key="3">
    <source>
        <dbReference type="ARBA" id="ARBA00004651"/>
    </source>
</evidence>
<dbReference type="InterPro" id="IPR001736">
    <property type="entry name" value="PLipase_D/transphosphatidylase"/>
</dbReference>
<reference evidence="13" key="1">
    <citation type="submission" date="2023-03" db="EMBL/GenBank/DDBJ databases">
        <authorList>
            <person name="Cleenwerck I."/>
        </authorList>
    </citation>
    <scope>NUCLEOTIDE SEQUENCE</scope>
    <source>
        <strain evidence="13">LMG 32879</strain>
    </source>
</reference>
<dbReference type="EMBL" id="CATKSH010000002">
    <property type="protein sequence ID" value="CAI9119596.1"/>
    <property type="molecule type" value="Genomic_DNA"/>
</dbReference>
<feature type="transmembrane region" description="Helical" evidence="11">
    <location>
        <begin position="34"/>
        <end position="58"/>
    </location>
</feature>
<evidence type="ECO:0000256" key="11">
    <source>
        <dbReference type="SAM" id="Phobius"/>
    </source>
</evidence>
<dbReference type="GO" id="GO:0032049">
    <property type="term" value="P:cardiolipin biosynthetic process"/>
    <property type="evidence" value="ECO:0007669"/>
    <property type="project" value="UniProtKB-ARBA"/>
</dbReference>
<evidence type="ECO:0000256" key="10">
    <source>
        <dbReference type="ARBA" id="ARBA00029594"/>
    </source>
</evidence>
<evidence type="ECO:0000256" key="7">
    <source>
        <dbReference type="ARBA" id="ARBA00022692"/>
    </source>
</evidence>
<dbReference type="SUPFAM" id="SSF56024">
    <property type="entry name" value="Phospholipase D/nuclease"/>
    <property type="match status" value="2"/>
</dbReference>
<name>A0AA35XVC0_9PROT</name>
<dbReference type="SMART" id="SM00155">
    <property type="entry name" value="PLDc"/>
    <property type="match status" value="2"/>
</dbReference>
<dbReference type="PANTHER" id="PTHR21248">
    <property type="entry name" value="CARDIOLIPIN SYNTHASE"/>
    <property type="match status" value="1"/>
</dbReference>
<evidence type="ECO:0000256" key="2">
    <source>
        <dbReference type="ARBA" id="ARBA00004613"/>
    </source>
</evidence>
<comment type="function">
    <text evidence="1">Could be a virulence factor.</text>
</comment>
<dbReference type="GO" id="GO:0005886">
    <property type="term" value="C:plasma membrane"/>
    <property type="evidence" value="ECO:0007669"/>
    <property type="project" value="UniProtKB-SubCell"/>
</dbReference>
<dbReference type="Gene3D" id="3.30.870.10">
    <property type="entry name" value="Endonuclease Chain A"/>
    <property type="match status" value="3"/>
</dbReference>
<dbReference type="RefSeq" id="WP_289841699.1">
    <property type="nucleotide sequence ID" value="NZ_CATKSH010000002.1"/>
</dbReference>
<accession>A0AA35XVC0</accession>
<dbReference type="Proteomes" id="UP001176960">
    <property type="component" value="Unassembled WGS sequence"/>
</dbReference>
<feature type="transmembrane region" description="Helical" evidence="11">
    <location>
        <begin position="7"/>
        <end position="28"/>
    </location>
</feature>
<dbReference type="PANTHER" id="PTHR21248:SF22">
    <property type="entry name" value="PHOSPHOLIPASE D"/>
    <property type="match status" value="1"/>
</dbReference>
<keyword evidence="5" id="KW-1003">Cell membrane</keyword>
<keyword evidence="7 11" id="KW-0812">Transmembrane</keyword>
<dbReference type="PROSITE" id="PS50035">
    <property type="entry name" value="PLD"/>
    <property type="match status" value="2"/>
</dbReference>
<dbReference type="Pfam" id="PF13091">
    <property type="entry name" value="PLDc_2"/>
    <property type="match status" value="2"/>
</dbReference>
<keyword evidence="14" id="KW-1185">Reference proteome</keyword>
<keyword evidence="8 11" id="KW-1133">Transmembrane helix</keyword>
<dbReference type="Pfam" id="PF13396">
    <property type="entry name" value="PLDc_N"/>
    <property type="match status" value="1"/>
</dbReference>
<comment type="caution">
    <text evidence="13">The sequence shown here is derived from an EMBL/GenBank/DDBJ whole genome shotgun (WGS) entry which is preliminary data.</text>
</comment>
<evidence type="ECO:0000256" key="1">
    <source>
        <dbReference type="ARBA" id="ARBA00003145"/>
    </source>
</evidence>
<dbReference type="GO" id="GO:0008808">
    <property type="term" value="F:cardiolipin synthase activity"/>
    <property type="evidence" value="ECO:0007669"/>
    <property type="project" value="TreeGrafter"/>
</dbReference>
<keyword evidence="9 11" id="KW-0472">Membrane</keyword>
<dbReference type="CDD" id="cd09157">
    <property type="entry name" value="PLDc_CLS_unchar2_1"/>
    <property type="match status" value="1"/>
</dbReference>
<proteinExistence type="predicted"/>
<evidence type="ECO:0000256" key="6">
    <source>
        <dbReference type="ARBA" id="ARBA00022525"/>
    </source>
</evidence>
<protein>
    <recommendedName>
        <fullName evidence="4">Phospholipase D</fullName>
    </recommendedName>
    <alternativeName>
        <fullName evidence="10">Choline phosphatase</fullName>
    </alternativeName>
</protein>
<dbReference type="InterPro" id="IPR027379">
    <property type="entry name" value="CLS_N"/>
</dbReference>
<dbReference type="InterPro" id="IPR025202">
    <property type="entry name" value="PLD-like_dom"/>
</dbReference>
<evidence type="ECO:0000256" key="4">
    <source>
        <dbReference type="ARBA" id="ARBA00018392"/>
    </source>
</evidence>
<evidence type="ECO:0000259" key="12">
    <source>
        <dbReference type="PROSITE" id="PS50035"/>
    </source>
</evidence>
<evidence type="ECO:0000313" key="13">
    <source>
        <dbReference type="EMBL" id="CAI9119596.1"/>
    </source>
</evidence>